<dbReference type="Gene3D" id="2.30.40.10">
    <property type="entry name" value="Urease, subunit C, domain 1"/>
    <property type="match status" value="1"/>
</dbReference>
<dbReference type="OrthoDB" id="9796020at2"/>
<dbReference type="NCBIfam" id="NF006689">
    <property type="entry name" value="PRK09237.1"/>
    <property type="match status" value="1"/>
</dbReference>
<keyword evidence="1" id="KW-0479">Metal-binding</keyword>
<feature type="binding site" evidence="1">
    <location>
        <position position="59"/>
    </location>
    <ligand>
        <name>Zn(2+)</name>
        <dbReference type="ChEBI" id="CHEBI:29105"/>
        <label>1</label>
    </ligand>
</feature>
<feature type="binding site" evidence="1">
    <location>
        <position position="57"/>
    </location>
    <ligand>
        <name>Zn(2+)</name>
        <dbReference type="ChEBI" id="CHEBI:29105"/>
        <label>1</label>
    </ligand>
</feature>
<sequence length="366" mass="40404">MANKFALQNLKLLSGEKVDFVIDDRKISEIIPAGSSRLANSKNFSDCYVSSGWIDLHVHAFEDLQPYGDNIDEIGIKQGVTTIVDAGSCGADQLVDLVNNSRISKTNVFAFLNVSRIGLTRIDELSNMAWLDESKLMKVVEQYNDFIVGLKARISKSVVKEQALLPLKKARLFSEHTNLPLMIHIGSGPPSVEEILPLLKKHDIVTHFLNGKANNLFDRSGKPLPAFIDAINRGVHIDVGHGSASFSFSTGELAKRNDIYPFSISTDIYRKNRMNGPVYSLGMTASKFLYLGYTLEEVIHAITVEPAKRINRSDLGRIQVGDIANLSIFSVENTKVQLVDSDGESRVGNQIIKPRGVVINGEFITC</sequence>
<evidence type="ECO:0000256" key="3">
    <source>
        <dbReference type="PIRSR" id="PIRSR039004-3"/>
    </source>
</evidence>
<accession>A0A1I4HXU4</accession>
<dbReference type="GO" id="GO:0016810">
    <property type="term" value="F:hydrolase activity, acting on carbon-nitrogen (but not peptide) bonds"/>
    <property type="evidence" value="ECO:0007669"/>
    <property type="project" value="InterPro"/>
</dbReference>
<dbReference type="GO" id="GO:0019213">
    <property type="term" value="F:deacetylase activity"/>
    <property type="evidence" value="ECO:0007669"/>
    <property type="project" value="InterPro"/>
</dbReference>
<organism evidence="4 5">
    <name type="scientific">Gracilibacillus orientalis</name>
    <dbReference type="NCBI Taxonomy" id="334253"/>
    <lineage>
        <taxon>Bacteria</taxon>
        <taxon>Bacillati</taxon>
        <taxon>Bacillota</taxon>
        <taxon>Bacilli</taxon>
        <taxon>Bacillales</taxon>
        <taxon>Bacillaceae</taxon>
        <taxon>Gracilibacillus</taxon>
    </lineage>
</organism>
<keyword evidence="5" id="KW-1185">Reference proteome</keyword>
<dbReference type="Gene3D" id="3.20.20.140">
    <property type="entry name" value="Metal-dependent hydrolases"/>
    <property type="match status" value="1"/>
</dbReference>
<dbReference type="Proteomes" id="UP000198565">
    <property type="component" value="Unassembled WGS sequence"/>
</dbReference>
<feature type="site" description="Transition state stabilizer" evidence="3">
    <location>
        <position position="153"/>
    </location>
</feature>
<proteinExistence type="predicted"/>
<feature type="binding site" evidence="1">
    <location>
        <position position="207"/>
    </location>
    <ligand>
        <name>Zn(2+)</name>
        <dbReference type="ChEBI" id="CHEBI:29105"/>
        <label>2</label>
    </ligand>
</feature>
<dbReference type="InterPro" id="IPR011059">
    <property type="entry name" value="Metal-dep_hydrolase_composite"/>
</dbReference>
<dbReference type="NCBIfam" id="TIGR03583">
    <property type="entry name" value="EF_0837"/>
    <property type="match status" value="1"/>
</dbReference>
<dbReference type="InterPro" id="IPR032466">
    <property type="entry name" value="Metal_Hydrolase"/>
</dbReference>
<keyword evidence="1" id="KW-0862">Zinc</keyword>
<feature type="binding site" description="via carbamate group" evidence="1">
    <location>
        <position position="151"/>
    </location>
    <ligand>
        <name>Zn(2+)</name>
        <dbReference type="ChEBI" id="CHEBI:29105"/>
        <label>2</label>
    </ligand>
</feature>
<protein>
    <submittedName>
        <fullName evidence="4">Dihydroorotase</fullName>
    </submittedName>
</protein>
<dbReference type="InterPro" id="IPR047601">
    <property type="entry name" value="EF_0837-like"/>
</dbReference>
<dbReference type="EMBL" id="FOTR01000001">
    <property type="protein sequence ID" value="SFL46992.1"/>
    <property type="molecule type" value="Genomic_DNA"/>
</dbReference>
<dbReference type="PIRSF" id="PIRSF039004">
    <property type="entry name" value="ADE_EF_0837"/>
    <property type="match status" value="1"/>
</dbReference>
<dbReference type="PANTHER" id="PTHR42717:SF1">
    <property type="entry name" value="IMIDAZOLONEPROPIONASE AND RELATED AMIDOHYDROLASES"/>
    <property type="match status" value="1"/>
</dbReference>
<reference evidence="5" key="1">
    <citation type="submission" date="2016-10" db="EMBL/GenBank/DDBJ databases">
        <authorList>
            <person name="Varghese N."/>
            <person name="Submissions S."/>
        </authorList>
    </citation>
    <scope>NUCLEOTIDE SEQUENCE [LARGE SCALE GENOMIC DNA]</scope>
    <source>
        <strain evidence="5">CGMCC 1.4250</strain>
    </source>
</reference>
<dbReference type="SUPFAM" id="SSF51556">
    <property type="entry name" value="Metallo-dependent hydrolases"/>
    <property type="match status" value="1"/>
</dbReference>
<dbReference type="GO" id="GO:0046872">
    <property type="term" value="F:metal ion binding"/>
    <property type="evidence" value="ECO:0007669"/>
    <property type="project" value="UniProtKB-KW"/>
</dbReference>
<feature type="binding site" evidence="1">
    <location>
        <position position="184"/>
    </location>
    <ligand>
        <name>Zn(2+)</name>
        <dbReference type="ChEBI" id="CHEBI:29105"/>
        <label>2</label>
    </ligand>
</feature>
<dbReference type="AlphaFoldDB" id="A0A1I4HXU4"/>
<dbReference type="InterPro" id="IPR020043">
    <property type="entry name" value="Deacetylase_Atu3266-like"/>
</dbReference>
<dbReference type="PANTHER" id="PTHR42717">
    <property type="entry name" value="DIHYDROOROTASE-RELATED"/>
    <property type="match status" value="1"/>
</dbReference>
<evidence type="ECO:0000313" key="5">
    <source>
        <dbReference type="Proteomes" id="UP000198565"/>
    </source>
</evidence>
<name>A0A1I4HXU4_9BACI</name>
<gene>
    <name evidence="4" type="ORF">SAMN04487943_101712</name>
</gene>
<feature type="modified residue" description="N6-carboxylysine" evidence="2">
    <location>
        <position position="151"/>
    </location>
</feature>
<dbReference type="STRING" id="334253.SAMN04487943_101712"/>
<dbReference type="Pfam" id="PF22647">
    <property type="entry name" value="EF_0837-like_N"/>
    <property type="match status" value="1"/>
</dbReference>
<feature type="binding site" description="via carbamate group" evidence="1">
    <location>
        <position position="151"/>
    </location>
    <ligand>
        <name>Zn(2+)</name>
        <dbReference type="ChEBI" id="CHEBI:29105"/>
        <label>1</label>
    </ligand>
</feature>
<evidence type="ECO:0000313" key="4">
    <source>
        <dbReference type="EMBL" id="SFL46992.1"/>
    </source>
</evidence>
<evidence type="ECO:0000256" key="2">
    <source>
        <dbReference type="PIRSR" id="PIRSR039004-2"/>
    </source>
</evidence>
<dbReference type="RefSeq" id="WP_091481148.1">
    <property type="nucleotide sequence ID" value="NZ_FOTR01000001.1"/>
</dbReference>
<evidence type="ECO:0000256" key="1">
    <source>
        <dbReference type="PIRSR" id="PIRSR039004-1"/>
    </source>
</evidence>
<feature type="binding site" evidence="1">
    <location>
        <position position="267"/>
    </location>
    <ligand>
        <name>Zn(2+)</name>
        <dbReference type="ChEBI" id="CHEBI:29105"/>
        <label>1</label>
    </ligand>
</feature>